<dbReference type="InterPro" id="IPR036291">
    <property type="entry name" value="NAD(P)-bd_dom_sf"/>
</dbReference>
<dbReference type="Pfam" id="PF16884">
    <property type="entry name" value="ADH_N_2"/>
    <property type="match status" value="1"/>
</dbReference>
<dbReference type="AlphaFoldDB" id="A0A545TZP5"/>
<evidence type="ECO:0000313" key="4">
    <source>
        <dbReference type="Proteomes" id="UP000319732"/>
    </source>
</evidence>
<dbReference type="SUPFAM" id="SSF51735">
    <property type="entry name" value="NAD(P)-binding Rossmann-fold domains"/>
    <property type="match status" value="1"/>
</dbReference>
<dbReference type="Proteomes" id="UP000319732">
    <property type="component" value="Unassembled WGS sequence"/>
</dbReference>
<dbReference type="PANTHER" id="PTHR43205:SF7">
    <property type="entry name" value="PROSTAGLANDIN REDUCTASE 1"/>
    <property type="match status" value="1"/>
</dbReference>
<dbReference type="CDD" id="cd05288">
    <property type="entry name" value="PGDH"/>
    <property type="match status" value="1"/>
</dbReference>
<comment type="caution">
    <text evidence="3">The sequence shown here is derived from an EMBL/GenBank/DDBJ whole genome shotgun (WGS) entry which is preliminary data.</text>
</comment>
<dbReference type="Pfam" id="PF00107">
    <property type="entry name" value="ADH_zinc_N"/>
    <property type="match status" value="1"/>
</dbReference>
<dbReference type="InterPro" id="IPR045010">
    <property type="entry name" value="MDR_fam"/>
</dbReference>
<proteinExistence type="predicted"/>
<reference evidence="3 4" key="1">
    <citation type="submission" date="2019-06" db="EMBL/GenBank/DDBJ databases">
        <title>Whole genome sequence for Cellvibrionaceae sp. R142.</title>
        <authorList>
            <person name="Wang G."/>
        </authorList>
    </citation>
    <scope>NUCLEOTIDE SEQUENCE [LARGE SCALE GENOMIC DNA]</scope>
    <source>
        <strain evidence="3 4">R142</strain>
    </source>
</reference>
<organism evidence="3 4">
    <name type="scientific">Exilibacterium tricleocarpae</name>
    <dbReference type="NCBI Taxonomy" id="2591008"/>
    <lineage>
        <taxon>Bacteria</taxon>
        <taxon>Pseudomonadati</taxon>
        <taxon>Pseudomonadota</taxon>
        <taxon>Gammaproteobacteria</taxon>
        <taxon>Cellvibrionales</taxon>
        <taxon>Cellvibrionaceae</taxon>
        <taxon>Exilibacterium</taxon>
    </lineage>
</organism>
<keyword evidence="1" id="KW-0560">Oxidoreductase</keyword>
<protein>
    <submittedName>
        <fullName evidence="3">NADP-dependent oxidoreductase</fullName>
    </submittedName>
</protein>
<dbReference type="InterPro" id="IPR041694">
    <property type="entry name" value="ADH_N_2"/>
</dbReference>
<gene>
    <name evidence="3" type="ORF">FKG94_08140</name>
</gene>
<dbReference type="RefSeq" id="WP_142903702.1">
    <property type="nucleotide sequence ID" value="NZ_ML660090.1"/>
</dbReference>
<dbReference type="EMBL" id="VHSG01000007">
    <property type="protein sequence ID" value="TQV82686.1"/>
    <property type="molecule type" value="Genomic_DNA"/>
</dbReference>
<dbReference type="InterPro" id="IPR020843">
    <property type="entry name" value="ER"/>
</dbReference>
<name>A0A545TZP5_9GAMM</name>
<dbReference type="PANTHER" id="PTHR43205">
    <property type="entry name" value="PROSTAGLANDIN REDUCTASE"/>
    <property type="match status" value="1"/>
</dbReference>
<dbReference type="InterPro" id="IPR013149">
    <property type="entry name" value="ADH-like_C"/>
</dbReference>
<dbReference type="SUPFAM" id="SSF50129">
    <property type="entry name" value="GroES-like"/>
    <property type="match status" value="1"/>
</dbReference>
<keyword evidence="4" id="KW-1185">Reference proteome</keyword>
<dbReference type="Gene3D" id="3.90.180.10">
    <property type="entry name" value="Medium-chain alcohol dehydrogenases, catalytic domain"/>
    <property type="match status" value="1"/>
</dbReference>
<dbReference type="OrthoDB" id="9805663at2"/>
<dbReference type="SMART" id="SM00829">
    <property type="entry name" value="PKS_ER"/>
    <property type="match status" value="1"/>
</dbReference>
<evidence type="ECO:0000259" key="2">
    <source>
        <dbReference type="SMART" id="SM00829"/>
    </source>
</evidence>
<evidence type="ECO:0000313" key="3">
    <source>
        <dbReference type="EMBL" id="TQV82686.1"/>
    </source>
</evidence>
<dbReference type="GO" id="GO:0016628">
    <property type="term" value="F:oxidoreductase activity, acting on the CH-CH group of donors, NAD or NADP as acceptor"/>
    <property type="evidence" value="ECO:0007669"/>
    <property type="project" value="InterPro"/>
</dbReference>
<accession>A0A545TZP5</accession>
<dbReference type="Gene3D" id="3.40.50.720">
    <property type="entry name" value="NAD(P)-binding Rossmann-like Domain"/>
    <property type="match status" value="1"/>
</dbReference>
<sequence>MTYKAIKLIKRPQTTITPDVFEVMEMETPTLGEGQILVRQTHMSLDPAMRGWMNEDRNSYIPPVELGDVMRSNGVGEVVESQNEKFPVGTRVAGLIGWTEYLATSGAGLNPVPPEIDPEAILAVLSLPGITAYHGLMEVARPKAGETVLVTGAAGSVGSIVGQIAKAEGLRVIGVAGSDEKCKWLTDELGFDAVINYKTADLDTALTQAAPDGIDVFFENTGGPIQHVAINHMNPHGRVAICGMIADYNRTTAMPGPSWILLLKRRLRVEGFTMPDERHRWGELSQKVGAYLMAGQIKYRTHVLEGLESAIDGINLLFSGENRGKLMVKL</sequence>
<evidence type="ECO:0000256" key="1">
    <source>
        <dbReference type="ARBA" id="ARBA00023002"/>
    </source>
</evidence>
<feature type="domain" description="Enoyl reductase (ER)" evidence="2">
    <location>
        <begin position="16"/>
        <end position="328"/>
    </location>
</feature>
<dbReference type="FunFam" id="3.40.50.720:FF:000121">
    <property type="entry name" value="Prostaglandin reductase 2"/>
    <property type="match status" value="1"/>
</dbReference>
<dbReference type="InterPro" id="IPR011032">
    <property type="entry name" value="GroES-like_sf"/>
</dbReference>